<sequence>MITVERKYCLSDSPDLHARVEVNPLGKLEVEIIELNQRHSSEFDDLSFICSEGGIRVCGKDNALSWHLSLATGDGLELSNLVDNAHEEYETLMRDLM</sequence>
<reference evidence="1 2" key="1">
    <citation type="journal article" date="2012" name="Int. J. Syst. Evol. Microbiol.">
        <title>Vibrio caribbeanicus sp. nov., isolated from the marine sponge Scleritoderma cyanea.</title>
        <authorList>
            <person name="Hoffmann M."/>
            <person name="Monday S.R."/>
            <person name="Allard M.W."/>
            <person name="Strain E.A."/>
            <person name="Whittaker P."/>
            <person name="Naum M."/>
            <person name="McCarthy P.J."/>
            <person name="Lopez J.V."/>
            <person name="Fischer M."/>
            <person name="Brown E.W."/>
        </authorList>
    </citation>
    <scope>NUCLEOTIDE SEQUENCE [LARGE SCALE GENOMIC DNA]</scope>
    <source>
        <strain evidence="1 2">ATCC 700023</strain>
    </source>
</reference>
<dbReference type="Proteomes" id="UP000004605">
    <property type="component" value="Unassembled WGS sequence"/>
</dbReference>
<evidence type="ECO:0000313" key="1">
    <source>
        <dbReference type="EMBL" id="EGU49384.1"/>
    </source>
</evidence>
<dbReference type="AlphaFoldDB" id="F9RWD1"/>
<proteinExistence type="predicted"/>
<organism evidence="1 2">
    <name type="scientific">Vibrio ichthyoenteri ATCC 700023</name>
    <dbReference type="NCBI Taxonomy" id="870968"/>
    <lineage>
        <taxon>Bacteria</taxon>
        <taxon>Pseudomonadati</taxon>
        <taxon>Pseudomonadota</taxon>
        <taxon>Gammaproteobacteria</taxon>
        <taxon>Vibrionales</taxon>
        <taxon>Vibrionaceae</taxon>
        <taxon>Vibrio</taxon>
    </lineage>
</organism>
<protein>
    <submittedName>
        <fullName evidence="1">Uncharacterized protein</fullName>
    </submittedName>
</protein>
<name>F9RWD1_9VIBR</name>
<dbReference type="RefSeq" id="WP_006710179.1">
    <property type="nucleotide sequence ID" value="NZ_AFWF01000003.1"/>
</dbReference>
<keyword evidence="2" id="KW-1185">Reference proteome</keyword>
<dbReference type="EMBL" id="AFWF01000003">
    <property type="protein sequence ID" value="EGU49384.1"/>
    <property type="molecule type" value="Genomic_DNA"/>
</dbReference>
<evidence type="ECO:0000313" key="2">
    <source>
        <dbReference type="Proteomes" id="UP000004605"/>
    </source>
</evidence>
<comment type="caution">
    <text evidence="1">The sequence shown here is derived from an EMBL/GenBank/DDBJ whole genome shotgun (WGS) entry which is preliminary data.</text>
</comment>
<accession>F9RWD1</accession>
<dbReference type="OrthoDB" id="5887304at2"/>
<gene>
    <name evidence="1" type="ORF">VII00023_10120</name>
</gene>